<feature type="compositionally biased region" description="Polar residues" evidence="7">
    <location>
        <begin position="56"/>
        <end position="72"/>
    </location>
</feature>
<protein>
    <recommendedName>
        <fullName evidence="3 6">Flagellar basal body rod protein FlgB</fullName>
    </recommendedName>
</protein>
<comment type="caution">
    <text evidence="8">The sequence shown here is derived from an EMBL/GenBank/DDBJ whole genome shotgun (WGS) entry which is preliminary data.</text>
</comment>
<evidence type="ECO:0000256" key="1">
    <source>
        <dbReference type="ARBA" id="ARBA00004117"/>
    </source>
</evidence>
<accession>A0ABV6C1U2</accession>
<name>A0ABV6C1U2_9ACTN</name>
<comment type="similarity">
    <text evidence="2 6">Belongs to the flagella basal body rod proteins family.</text>
</comment>
<proteinExistence type="inferred from homology"/>
<sequence>MSGIVGILQFAVDGLAQQQQDIAQNLANSETPGYTGVQANFESSLAQALDSGTGGTAQLTQSATPGLPATNGNNVNLSDQLVEAEQTTLQYQAMVDMLNAQFRLVQGAAGGSFQ</sequence>
<dbReference type="Proteomes" id="UP001589788">
    <property type="component" value="Unassembled WGS sequence"/>
</dbReference>
<organism evidence="8 9">
    <name type="scientific">Aciditerrimonas ferrireducens</name>
    <dbReference type="NCBI Taxonomy" id="667306"/>
    <lineage>
        <taxon>Bacteria</taxon>
        <taxon>Bacillati</taxon>
        <taxon>Actinomycetota</taxon>
        <taxon>Acidimicrobiia</taxon>
        <taxon>Acidimicrobiales</taxon>
        <taxon>Acidimicrobiaceae</taxon>
        <taxon>Aciditerrimonas</taxon>
    </lineage>
</organism>
<evidence type="ECO:0000256" key="6">
    <source>
        <dbReference type="PIRNR" id="PIRNR002889"/>
    </source>
</evidence>
<reference evidence="8 9" key="1">
    <citation type="submission" date="2024-09" db="EMBL/GenBank/DDBJ databases">
        <authorList>
            <person name="Sun Q."/>
            <person name="Mori K."/>
        </authorList>
    </citation>
    <scope>NUCLEOTIDE SEQUENCE [LARGE SCALE GENOMIC DNA]</scope>
    <source>
        <strain evidence="8 9">JCM 15389</strain>
    </source>
</reference>
<keyword evidence="8" id="KW-0966">Cell projection</keyword>
<comment type="subcellular location">
    <subcellularLocation>
        <location evidence="1 6">Bacterial flagellum basal body</location>
    </subcellularLocation>
</comment>
<evidence type="ECO:0000256" key="3">
    <source>
        <dbReference type="ARBA" id="ARBA00014376"/>
    </source>
</evidence>
<keyword evidence="4 6" id="KW-0975">Bacterial flagellum</keyword>
<keyword evidence="8" id="KW-0969">Cilium</keyword>
<dbReference type="EMBL" id="JBHLYQ010000024">
    <property type="protein sequence ID" value="MFC0081283.1"/>
    <property type="molecule type" value="Genomic_DNA"/>
</dbReference>
<evidence type="ECO:0000313" key="8">
    <source>
        <dbReference type="EMBL" id="MFC0081283.1"/>
    </source>
</evidence>
<evidence type="ECO:0000256" key="5">
    <source>
        <dbReference type="ARBA" id="ARBA00024934"/>
    </source>
</evidence>
<gene>
    <name evidence="8" type="ORF">ACFFRE_03795</name>
</gene>
<dbReference type="PIRSF" id="PIRSF002889">
    <property type="entry name" value="Rod_FlgB"/>
    <property type="match status" value="1"/>
</dbReference>
<comment type="subunit">
    <text evidence="6">The basal body constitutes a major portion of the flagellar organelle and consists of a number of rings mounted on a central rod.</text>
</comment>
<dbReference type="InterPro" id="IPR006300">
    <property type="entry name" value="FlgB"/>
</dbReference>
<keyword evidence="9" id="KW-1185">Reference proteome</keyword>
<evidence type="ECO:0000256" key="7">
    <source>
        <dbReference type="SAM" id="MobiDB-lite"/>
    </source>
</evidence>
<evidence type="ECO:0000313" key="9">
    <source>
        <dbReference type="Proteomes" id="UP001589788"/>
    </source>
</evidence>
<comment type="function">
    <text evidence="5 6">Structural component of flagellum, the bacterial motility apparatus. Part of the rod structure of flagellar basal body.</text>
</comment>
<evidence type="ECO:0000256" key="4">
    <source>
        <dbReference type="ARBA" id="ARBA00023143"/>
    </source>
</evidence>
<dbReference type="RefSeq" id="WP_248108299.1">
    <property type="nucleotide sequence ID" value="NZ_JAKHEX010000015.1"/>
</dbReference>
<evidence type="ECO:0000256" key="2">
    <source>
        <dbReference type="ARBA" id="ARBA00009677"/>
    </source>
</evidence>
<feature type="region of interest" description="Disordered" evidence="7">
    <location>
        <begin position="52"/>
        <end position="72"/>
    </location>
</feature>
<keyword evidence="8" id="KW-0282">Flagellum</keyword>